<dbReference type="InterPro" id="IPR052942">
    <property type="entry name" value="LPS_cholinephosphotransferase"/>
</dbReference>
<dbReference type="EMBL" id="QSVF01000019">
    <property type="protein sequence ID" value="RGO08737.1"/>
    <property type="molecule type" value="Genomic_DNA"/>
</dbReference>
<comment type="caution">
    <text evidence="2">The sequence shown here is derived from an EMBL/GenBank/DDBJ whole genome shotgun (WGS) entry which is preliminary data.</text>
</comment>
<dbReference type="PANTHER" id="PTHR43404:SF2">
    <property type="entry name" value="LIPOPOLYSACCHARIDE CHOLINEPHOSPHOTRANSFERASE LICD"/>
    <property type="match status" value="1"/>
</dbReference>
<feature type="domain" description="LicD/FKTN/FKRP nucleotidyltransferase" evidence="1">
    <location>
        <begin position="19"/>
        <end position="238"/>
    </location>
</feature>
<name>A0A3E5FP06_9FIRM</name>
<dbReference type="Pfam" id="PF04991">
    <property type="entry name" value="LicD"/>
    <property type="match status" value="1"/>
</dbReference>
<gene>
    <name evidence="2" type="ORF">DXB31_08075</name>
</gene>
<dbReference type="GO" id="GO:0009100">
    <property type="term" value="P:glycoprotein metabolic process"/>
    <property type="evidence" value="ECO:0007669"/>
    <property type="project" value="UniProtKB-ARBA"/>
</dbReference>
<dbReference type="InterPro" id="IPR007074">
    <property type="entry name" value="LicD/FKTN/FKRP_NTP_transf"/>
</dbReference>
<reference evidence="2 3" key="1">
    <citation type="submission" date="2018-08" db="EMBL/GenBank/DDBJ databases">
        <title>A genome reference for cultivated species of the human gut microbiota.</title>
        <authorList>
            <person name="Zou Y."/>
            <person name="Xue W."/>
            <person name="Luo G."/>
        </authorList>
    </citation>
    <scope>NUCLEOTIDE SEQUENCE [LARGE SCALE GENOMIC DNA]</scope>
    <source>
        <strain evidence="2 3">OM02-6</strain>
    </source>
</reference>
<proteinExistence type="predicted"/>
<dbReference type="RefSeq" id="WP_117605094.1">
    <property type="nucleotide sequence ID" value="NZ_CATZTT010000043.1"/>
</dbReference>
<dbReference type="AlphaFoldDB" id="A0A3E5FP06"/>
<protein>
    <recommendedName>
        <fullName evidence="1">LicD/FKTN/FKRP nucleotidyltransferase domain-containing protein</fullName>
    </recommendedName>
</protein>
<organism evidence="2 3">
    <name type="scientific">Thomasclavelia spiroformis</name>
    <dbReference type="NCBI Taxonomy" id="29348"/>
    <lineage>
        <taxon>Bacteria</taxon>
        <taxon>Bacillati</taxon>
        <taxon>Bacillota</taxon>
        <taxon>Erysipelotrichia</taxon>
        <taxon>Erysipelotrichales</taxon>
        <taxon>Coprobacillaceae</taxon>
        <taxon>Thomasclavelia</taxon>
    </lineage>
</organism>
<sequence length="813" mass="98415">MTETQKKLLQLIQEIDTLCRENKIIYYLAGGSAIGAIRHKGYIPWDDDADILMNRDNYLKFLVVCKTQLPANRCVECQEFNRDYHNNFARYVDTTSTAIHTNQIMHDDAAGFVIDILILDPIPDDKKLQWKYIKDLELYADLINPSSRYSFRWQVNMFRYFYYRLKIHVFGKDETLKDLEKKMFCYDEETCSKYILRWGGVPLISEKKLYGKGRDCLFENIKVIVPEKVEDYLLWHYGNDWMFLPEHTERNTHNAVYCFDTPYEVIKKEAYQYYDIHKLYKKYLKRKVLLFLAMHPWFFFRKADTKKRETRYRRQYRTFIEKRRDKIIANIQKKRYGVVRKICKSYIRTQNKRSVIGREDYFGIYRFRHPIYIKLPDLYFDSILTVLVANGNTSMVLRFLEVKAQRERLNDFEENIRAYILILHEAMSFYANKNYLDAKENVDNLLCKDIECINTIKLKIRILQKQEHKNEEILKWIVKGEELEKRNQINNKEKDGEFIKYRADIFVHIDQYKALDLYLTAFANNHNGIVKLEIKEYLLENLDWILAYFYKMCHRKEIKCLVYVKTLYEALPDVDEVIILWSSCVFQFKKKPKEVWNAIYELRKFIEKHKKSSKVFAQMNRMVSEITKSRTVGRLYCMLMFSSSQSSLHKLSEKLEKSNAKDEWMQFLKIILYYKQGYSEKAMKQALYVYKLSKNSYIRYMLCLMFRLELRMYSEYVCEESNDVCIEDIEKRNAYFISRWNRIYDDFEDTCVMFEKIKVLPKKELRQFLDEHQQTMFDIEFFKKSYEILQISPFSPTLMLKKIYGINFLYDRN</sequence>
<dbReference type="PANTHER" id="PTHR43404">
    <property type="entry name" value="LIPOPOLYSACCHARIDE CHOLINEPHOSPHOTRANSFERASE LICD"/>
    <property type="match status" value="1"/>
</dbReference>
<evidence type="ECO:0000313" key="2">
    <source>
        <dbReference type="EMBL" id="RGO08737.1"/>
    </source>
</evidence>
<evidence type="ECO:0000259" key="1">
    <source>
        <dbReference type="Pfam" id="PF04991"/>
    </source>
</evidence>
<accession>A0A3E5FP06</accession>
<dbReference type="Proteomes" id="UP000261087">
    <property type="component" value="Unassembled WGS sequence"/>
</dbReference>
<evidence type="ECO:0000313" key="3">
    <source>
        <dbReference type="Proteomes" id="UP000261087"/>
    </source>
</evidence>